<keyword evidence="3" id="KW-0677">Repeat</keyword>
<dbReference type="Gene3D" id="3.80.10.10">
    <property type="entry name" value="Ribonuclease Inhibitor"/>
    <property type="match status" value="1"/>
</dbReference>
<evidence type="ECO:0000256" key="3">
    <source>
        <dbReference type="ARBA" id="ARBA00022737"/>
    </source>
</evidence>
<evidence type="ECO:0000256" key="2">
    <source>
        <dbReference type="ARBA" id="ARBA00022729"/>
    </source>
</evidence>
<dbReference type="PANTHER" id="PTHR24369">
    <property type="entry name" value="ANTIGEN BSP, PUTATIVE-RELATED"/>
    <property type="match status" value="1"/>
</dbReference>
<dbReference type="InterPro" id="IPR032675">
    <property type="entry name" value="LRR_dom_sf"/>
</dbReference>
<keyword evidence="5" id="KW-1185">Reference proteome</keyword>
<proteinExistence type="predicted"/>
<dbReference type="InterPro" id="IPR050541">
    <property type="entry name" value="LRR_TM_domain-containing"/>
</dbReference>
<protein>
    <submittedName>
        <fullName evidence="4">Leucine rich repeat containing 4bb</fullName>
    </submittedName>
</protein>
<dbReference type="GO" id="GO:0005886">
    <property type="term" value="C:plasma membrane"/>
    <property type="evidence" value="ECO:0007669"/>
    <property type="project" value="TreeGrafter"/>
</dbReference>
<dbReference type="PANTHER" id="PTHR24369:SF210">
    <property type="entry name" value="CHAOPTIN-RELATED"/>
    <property type="match status" value="1"/>
</dbReference>
<dbReference type="Proteomes" id="UP000735302">
    <property type="component" value="Unassembled WGS sequence"/>
</dbReference>
<evidence type="ECO:0000256" key="1">
    <source>
        <dbReference type="ARBA" id="ARBA00022614"/>
    </source>
</evidence>
<comment type="caution">
    <text evidence="4">The sequence shown here is derived from an EMBL/GenBank/DDBJ whole genome shotgun (WGS) entry which is preliminary data.</text>
</comment>
<organism evidence="4 5">
    <name type="scientific">Plakobranchus ocellatus</name>
    <dbReference type="NCBI Taxonomy" id="259542"/>
    <lineage>
        <taxon>Eukaryota</taxon>
        <taxon>Metazoa</taxon>
        <taxon>Spiralia</taxon>
        <taxon>Lophotrochozoa</taxon>
        <taxon>Mollusca</taxon>
        <taxon>Gastropoda</taxon>
        <taxon>Heterobranchia</taxon>
        <taxon>Euthyneura</taxon>
        <taxon>Panpulmonata</taxon>
        <taxon>Sacoglossa</taxon>
        <taxon>Placobranchoidea</taxon>
        <taxon>Plakobranchidae</taxon>
        <taxon>Plakobranchus</taxon>
    </lineage>
</organism>
<keyword evidence="1" id="KW-0433">Leucine-rich repeat</keyword>
<dbReference type="SUPFAM" id="SSF52058">
    <property type="entry name" value="L domain-like"/>
    <property type="match status" value="1"/>
</dbReference>
<dbReference type="AlphaFoldDB" id="A0AAV4A6M7"/>
<name>A0AAV4A6M7_9GAST</name>
<evidence type="ECO:0000313" key="4">
    <source>
        <dbReference type="EMBL" id="GFO02214.1"/>
    </source>
</evidence>
<gene>
    <name evidence="4" type="ORF">PoB_002871900</name>
</gene>
<sequence>MFSIATFKVSLFLWFKGKEEKVILIAAGHPLNTYEILSHGDHASKCRGRQKKKSGSTLVCPENCRCRSRRRVRCTESGLSEIPTRGSALDNATFLSLAHYEIPVLRSGVFSNSKRLMFLRLDHNGIRTIETGAFKG</sequence>
<dbReference type="EMBL" id="BLXT01003576">
    <property type="protein sequence ID" value="GFO02214.1"/>
    <property type="molecule type" value="Genomic_DNA"/>
</dbReference>
<keyword evidence="2" id="KW-0732">Signal</keyword>
<evidence type="ECO:0000313" key="5">
    <source>
        <dbReference type="Proteomes" id="UP000735302"/>
    </source>
</evidence>
<accession>A0AAV4A6M7</accession>
<reference evidence="4 5" key="1">
    <citation type="journal article" date="2021" name="Elife">
        <title>Chloroplast acquisition without the gene transfer in kleptoplastic sea slugs, Plakobranchus ocellatus.</title>
        <authorList>
            <person name="Maeda T."/>
            <person name="Takahashi S."/>
            <person name="Yoshida T."/>
            <person name="Shimamura S."/>
            <person name="Takaki Y."/>
            <person name="Nagai Y."/>
            <person name="Toyoda A."/>
            <person name="Suzuki Y."/>
            <person name="Arimoto A."/>
            <person name="Ishii H."/>
            <person name="Satoh N."/>
            <person name="Nishiyama T."/>
            <person name="Hasebe M."/>
            <person name="Maruyama T."/>
            <person name="Minagawa J."/>
            <person name="Obokata J."/>
            <person name="Shigenobu S."/>
        </authorList>
    </citation>
    <scope>NUCLEOTIDE SEQUENCE [LARGE SCALE GENOMIC DNA]</scope>
</reference>